<dbReference type="CDD" id="cd03360">
    <property type="entry name" value="LbH_AT_putative"/>
    <property type="match status" value="1"/>
</dbReference>
<evidence type="ECO:0000313" key="3">
    <source>
        <dbReference type="EMBL" id="TWI53576.1"/>
    </source>
</evidence>
<comment type="similarity">
    <text evidence="1">Belongs to the transferase hexapeptide repeat family.</text>
</comment>
<dbReference type="PANTHER" id="PTHR43300:SF7">
    <property type="entry name" value="UDP-N-ACETYLBACILLOSAMINE N-ACETYLTRANSFERASE"/>
    <property type="match status" value="1"/>
</dbReference>
<evidence type="ECO:0000256" key="1">
    <source>
        <dbReference type="ARBA" id="ARBA00007274"/>
    </source>
</evidence>
<gene>
    <name evidence="3" type="ORF">IQ22_02795</name>
</gene>
<dbReference type="GO" id="GO:0016746">
    <property type="term" value="F:acyltransferase activity"/>
    <property type="evidence" value="ECO:0007669"/>
    <property type="project" value="UniProtKB-KW"/>
</dbReference>
<comment type="caution">
    <text evidence="3">The sequence shown here is derived from an EMBL/GenBank/DDBJ whole genome shotgun (WGS) entry which is preliminary data.</text>
</comment>
<name>A0A562QC26_9PSED</name>
<reference evidence="3 4" key="1">
    <citation type="journal article" date="2015" name="Stand. Genomic Sci.">
        <title>Genomic Encyclopedia of Bacterial and Archaeal Type Strains, Phase III: the genomes of soil and plant-associated and newly described type strains.</title>
        <authorList>
            <person name="Whitman W.B."/>
            <person name="Woyke T."/>
            <person name="Klenk H.P."/>
            <person name="Zhou Y."/>
            <person name="Lilburn T.G."/>
            <person name="Beck B.J."/>
            <person name="De Vos P."/>
            <person name="Vandamme P."/>
            <person name="Eisen J.A."/>
            <person name="Garrity G."/>
            <person name="Hugenholtz P."/>
            <person name="Kyrpides N.C."/>
        </authorList>
    </citation>
    <scope>NUCLEOTIDE SEQUENCE [LARGE SCALE GENOMIC DNA]</scope>
    <source>
        <strain evidence="3 4">CGMCC 1.6858</strain>
    </source>
</reference>
<evidence type="ECO:0000313" key="4">
    <source>
        <dbReference type="Proteomes" id="UP000316905"/>
    </source>
</evidence>
<dbReference type="Gene3D" id="2.160.10.10">
    <property type="entry name" value="Hexapeptide repeat proteins"/>
    <property type="match status" value="1"/>
</dbReference>
<keyword evidence="4" id="KW-1185">Reference proteome</keyword>
<dbReference type="Proteomes" id="UP000316905">
    <property type="component" value="Unassembled WGS sequence"/>
</dbReference>
<sequence length="227" mass="25802">MRNIIIFGASDFAQLMYYYLKFESDSNNHLVGFCVHGEFLKEKEFCGIPVYPFEDIEKKFPTDKHNFLVAVGYSNMRYRKKVFDEVKKKGYRMINYIHPSVRIRNVSIGENNIFLEGVIIEPFVNMGDNNTIWSKSLLCHNLKMGSHNYVAPGCIVGAGCDMGDLCFFGSSVATVNSIDIKDETYLVAGSVLLKSSMAHSMYRGNPAVLTRTHEEFGIKIKKSYMPK</sequence>
<dbReference type="PANTHER" id="PTHR43300">
    <property type="entry name" value="ACETYLTRANSFERASE"/>
    <property type="match status" value="1"/>
</dbReference>
<keyword evidence="3" id="KW-0808">Transferase</keyword>
<dbReference type="EMBL" id="VLKY01000008">
    <property type="protein sequence ID" value="TWI53576.1"/>
    <property type="molecule type" value="Genomic_DNA"/>
</dbReference>
<accession>A0A562QC26</accession>
<dbReference type="AlphaFoldDB" id="A0A562QC26"/>
<feature type="binding site" evidence="2">
    <location>
        <position position="72"/>
    </location>
    <ligand>
        <name>substrate</name>
    </ligand>
</feature>
<dbReference type="SUPFAM" id="SSF51161">
    <property type="entry name" value="Trimeric LpxA-like enzymes"/>
    <property type="match status" value="1"/>
</dbReference>
<dbReference type="Gene3D" id="3.40.50.20">
    <property type="match status" value="1"/>
</dbReference>
<protein>
    <submittedName>
        <fullName evidence="3">Sugar O-acyltransferase (Sialic acid O-acetyltransferase NeuD family)</fullName>
    </submittedName>
</protein>
<dbReference type="RefSeq" id="WP_145142853.1">
    <property type="nucleotide sequence ID" value="NZ_VLKY01000008.1"/>
</dbReference>
<dbReference type="InterPro" id="IPR050179">
    <property type="entry name" value="Trans_hexapeptide_repeat"/>
</dbReference>
<evidence type="ECO:0000256" key="2">
    <source>
        <dbReference type="PIRSR" id="PIRSR620019-2"/>
    </source>
</evidence>
<proteinExistence type="inferred from homology"/>
<dbReference type="InterPro" id="IPR011004">
    <property type="entry name" value="Trimer_LpxA-like_sf"/>
</dbReference>
<organism evidence="3 4">
    <name type="scientific">Pseudomonas duriflava</name>
    <dbReference type="NCBI Taxonomy" id="459528"/>
    <lineage>
        <taxon>Bacteria</taxon>
        <taxon>Pseudomonadati</taxon>
        <taxon>Pseudomonadota</taxon>
        <taxon>Gammaproteobacteria</taxon>
        <taxon>Pseudomonadales</taxon>
        <taxon>Pseudomonadaceae</taxon>
        <taxon>Pseudomonas</taxon>
    </lineage>
</organism>
<dbReference type="InterPro" id="IPR020019">
    <property type="entry name" value="AcTrfase_PglD-like"/>
</dbReference>
<dbReference type="OrthoDB" id="1115300at2"/>
<keyword evidence="3" id="KW-0012">Acyltransferase</keyword>